<dbReference type="GO" id="GO:0005634">
    <property type="term" value="C:nucleus"/>
    <property type="evidence" value="ECO:0007669"/>
    <property type="project" value="UniProtKB-SubCell"/>
</dbReference>
<feature type="signal peptide" evidence="3">
    <location>
        <begin position="1"/>
        <end position="22"/>
    </location>
</feature>
<dbReference type="GO" id="GO:0006338">
    <property type="term" value="P:chromatin remodeling"/>
    <property type="evidence" value="ECO:0007669"/>
    <property type="project" value="TreeGrafter"/>
</dbReference>
<dbReference type="STRING" id="1965070.A0A443RQC3"/>
<protein>
    <submittedName>
        <fullName evidence="7">Transcriptional adapter 2B-like isoform X1</fullName>
    </submittedName>
</protein>
<dbReference type="Pfam" id="PF24533">
    <property type="entry name" value="Tri-helical_Ada2b_C"/>
    <property type="match status" value="1"/>
</dbReference>
<evidence type="ECO:0000256" key="1">
    <source>
        <dbReference type="ARBA" id="ARBA00004123"/>
    </source>
</evidence>
<dbReference type="InterPro" id="IPR017884">
    <property type="entry name" value="SANT_dom"/>
</dbReference>
<feature type="region of interest" description="Disordered" evidence="2">
    <location>
        <begin position="705"/>
        <end position="740"/>
    </location>
</feature>
<dbReference type="GO" id="GO:0070461">
    <property type="term" value="C:SAGA-type complex"/>
    <property type="evidence" value="ECO:0007669"/>
    <property type="project" value="TreeGrafter"/>
</dbReference>
<dbReference type="InterPro" id="IPR056267">
    <property type="entry name" value="Ada2b_C"/>
</dbReference>
<evidence type="ECO:0000256" key="2">
    <source>
        <dbReference type="SAM" id="MobiDB-lite"/>
    </source>
</evidence>
<evidence type="ECO:0000259" key="4">
    <source>
        <dbReference type="PROSITE" id="PS50090"/>
    </source>
</evidence>
<organism evidence="7 8">
    <name type="scientific">Dinothrombium tinctorium</name>
    <dbReference type="NCBI Taxonomy" id="1965070"/>
    <lineage>
        <taxon>Eukaryota</taxon>
        <taxon>Metazoa</taxon>
        <taxon>Ecdysozoa</taxon>
        <taxon>Arthropoda</taxon>
        <taxon>Chelicerata</taxon>
        <taxon>Arachnida</taxon>
        <taxon>Acari</taxon>
        <taxon>Acariformes</taxon>
        <taxon>Trombidiformes</taxon>
        <taxon>Prostigmata</taxon>
        <taxon>Anystina</taxon>
        <taxon>Parasitengona</taxon>
        <taxon>Trombidioidea</taxon>
        <taxon>Trombidiidae</taxon>
        <taxon>Dinothrombium</taxon>
    </lineage>
</organism>
<dbReference type="Pfam" id="PF22941">
    <property type="entry name" value="TADA2A-like_3rd"/>
    <property type="match status" value="1"/>
</dbReference>
<dbReference type="SMART" id="SM00717">
    <property type="entry name" value="SANT"/>
    <property type="match status" value="1"/>
</dbReference>
<evidence type="ECO:0000259" key="6">
    <source>
        <dbReference type="PROSITE" id="PS51294"/>
    </source>
</evidence>
<keyword evidence="8" id="KW-1185">Reference proteome</keyword>
<dbReference type="AlphaFoldDB" id="A0A443RQC3"/>
<evidence type="ECO:0000313" key="8">
    <source>
        <dbReference type="Proteomes" id="UP000285301"/>
    </source>
</evidence>
<dbReference type="InterPro" id="IPR055141">
    <property type="entry name" value="TADA2A_B-like_dom"/>
</dbReference>
<evidence type="ECO:0000313" key="7">
    <source>
        <dbReference type="EMBL" id="RWS17473.1"/>
    </source>
</evidence>
<comment type="subcellular location">
    <subcellularLocation>
        <location evidence="1">Nucleus</location>
    </subcellularLocation>
</comment>
<proteinExistence type="predicted"/>
<feature type="chain" id="PRO_5019262594" evidence="3">
    <location>
        <begin position="23"/>
        <end position="865"/>
    </location>
</feature>
<feature type="domain" description="Myb-like" evidence="4">
    <location>
        <begin position="390"/>
        <end position="433"/>
    </location>
</feature>
<dbReference type="OrthoDB" id="270417at2759"/>
<dbReference type="PROSITE" id="PS50090">
    <property type="entry name" value="MYB_LIKE"/>
    <property type="match status" value="1"/>
</dbReference>
<dbReference type="SUPFAM" id="SSF46689">
    <property type="entry name" value="Homeodomain-like"/>
    <property type="match status" value="2"/>
</dbReference>
<dbReference type="PROSITE" id="PS51294">
    <property type="entry name" value="HTH_MYB"/>
    <property type="match status" value="1"/>
</dbReference>
<dbReference type="GO" id="GO:0003713">
    <property type="term" value="F:transcription coactivator activity"/>
    <property type="evidence" value="ECO:0007669"/>
    <property type="project" value="TreeGrafter"/>
</dbReference>
<dbReference type="CDD" id="cd00167">
    <property type="entry name" value="SANT"/>
    <property type="match status" value="1"/>
</dbReference>
<dbReference type="InterPro" id="IPR017930">
    <property type="entry name" value="Myb_dom"/>
</dbReference>
<dbReference type="EMBL" id="NCKU01000069">
    <property type="protein sequence ID" value="RWS17473.1"/>
    <property type="molecule type" value="Genomic_DNA"/>
</dbReference>
<reference evidence="7 8" key="1">
    <citation type="journal article" date="2018" name="Gigascience">
        <title>Genomes of trombidid mites reveal novel predicted allergens and laterally-transferred genes associated with secondary metabolism.</title>
        <authorList>
            <person name="Dong X."/>
            <person name="Chaisiri K."/>
            <person name="Xia D."/>
            <person name="Armstrong S.D."/>
            <person name="Fang Y."/>
            <person name="Donnelly M.J."/>
            <person name="Kadowaki T."/>
            <person name="McGarry J.W."/>
            <person name="Darby A.C."/>
            <person name="Makepeace B.L."/>
        </authorList>
    </citation>
    <scope>NUCLEOTIDE SEQUENCE [LARGE SCALE GENOMIC DNA]</scope>
    <source>
        <strain evidence="7">UoL-WK</strain>
    </source>
</reference>
<dbReference type="PROSITE" id="PS51293">
    <property type="entry name" value="SANT"/>
    <property type="match status" value="1"/>
</dbReference>
<dbReference type="Gene3D" id="1.10.10.60">
    <property type="entry name" value="Homeodomain-like"/>
    <property type="match status" value="1"/>
</dbReference>
<name>A0A443RQC3_9ACAR</name>
<dbReference type="InterPro" id="IPR001005">
    <property type="entry name" value="SANT/Myb"/>
</dbReference>
<feature type="compositionally biased region" description="Polar residues" evidence="2">
    <location>
        <begin position="710"/>
        <end position="721"/>
    </location>
</feature>
<gene>
    <name evidence="7" type="ORF">B4U79_09029</name>
</gene>
<dbReference type="PANTHER" id="PTHR12374">
    <property type="entry name" value="TRANSCRIPTIONAL ADAPTOR 2 ADA2 -RELATED"/>
    <property type="match status" value="1"/>
</dbReference>
<dbReference type="Proteomes" id="UP000285301">
    <property type="component" value="Unassembled WGS sequence"/>
</dbReference>
<dbReference type="GO" id="GO:0006357">
    <property type="term" value="P:regulation of transcription by RNA polymerase II"/>
    <property type="evidence" value="ECO:0007669"/>
    <property type="project" value="TreeGrafter"/>
</dbReference>
<dbReference type="InterPro" id="IPR036388">
    <property type="entry name" value="WH-like_DNA-bd_sf"/>
</dbReference>
<evidence type="ECO:0000259" key="5">
    <source>
        <dbReference type="PROSITE" id="PS51293"/>
    </source>
</evidence>
<dbReference type="Pfam" id="PF00249">
    <property type="entry name" value="Myb_DNA-binding"/>
    <property type="match status" value="1"/>
</dbReference>
<feature type="compositionally biased region" description="Polar residues" evidence="2">
    <location>
        <begin position="728"/>
        <end position="740"/>
    </location>
</feature>
<dbReference type="InterPro" id="IPR009057">
    <property type="entry name" value="Homeodomain-like_sf"/>
</dbReference>
<keyword evidence="3" id="KW-0732">Signal</keyword>
<accession>A0A443RQC3</accession>
<evidence type="ECO:0000256" key="3">
    <source>
        <dbReference type="SAM" id="SignalP"/>
    </source>
</evidence>
<comment type="caution">
    <text evidence="7">The sequence shown here is derived from an EMBL/GenBank/DDBJ whole genome shotgun (WGS) entry which is preliminary data.</text>
</comment>
<feature type="domain" description="HTH myb-type" evidence="6">
    <location>
        <begin position="390"/>
        <end position="437"/>
    </location>
</feature>
<feature type="domain" description="SANT" evidence="5">
    <location>
        <begin position="385"/>
        <end position="437"/>
    </location>
</feature>
<dbReference type="Gene3D" id="1.10.10.10">
    <property type="entry name" value="Winged helix-like DNA-binding domain superfamily/Winged helix DNA-binding domain"/>
    <property type="match status" value="1"/>
</dbReference>
<dbReference type="GO" id="GO:0003682">
    <property type="term" value="F:chromatin binding"/>
    <property type="evidence" value="ECO:0007669"/>
    <property type="project" value="TreeGrafter"/>
</dbReference>
<sequence>MKYFLLSYLYFAFIFIIHETYSNDVLLGGLGYGGYGSVGYGGVGYGGASYGGVGYGGLGYGSIGYGSVGYGGLGYGGYGGVGASHGGGGYGGIGYGSIGYGGVGYGEVIGLGGYGGQSGYGGPVLVSSGYGGPSYGGVGGYGGPSGYGVVGGYGGPSGYGGVGGYGGPSGYGGVVGYGGPSGYGGVGGYGGPSGYGGVGGYGGPSGYGGVGYVIGLGGYGGGVVVPILVGGGKGPGVGYFGGHGLGLIGYPGIGYGAAASAPNATFVPSECPKPSKSCALCKKSMPFHKPETCPSVAVIAQLKKSKNGDCHELTVTQNMSPHLGIQTENKVALSKQCNCAVEGNVIALLYPKKNESVFATDENDIFIPYSPANLQEDCNAFSIFGSSTEWTALEELALLEAVEKYGYGNWGDIAEYINSHTATEAKNHFFDYYVEGTIGRLTWNSVQANESGVKDHTATKCGALSPSLTAPLPSTPDLTIQEQQFLGYMPKRDDFEREFDNDAESLVSMLSININDDDLEIDLKLAHVDMFKRRLAERFRRKKVVNEYNLVERFYKIHGSIDELQAQLAINTDKVENSPHSFSKNLDKKKKLSVTPSKIEKEENDIFENSMKIFSQFHSISEHKQLLENLRKEKELKGKIKELSRYRRNGITKLSEGVIFDAARIKRDKKKENQKKALVRHTAYVESVIDYGLSNTHNMARKGFAMEGSRGSNQTSLSVSETSKHRNNSQGKIGSSDSNALNLDHIDRKGGKDVFLIDTDESILGTKNTRSSGNKSSLVDFSSKYKSEFLHFTSSRLLSEREKKLCISLKLRPSQYIALKTLLLKEYCQKRHKGLMFKSSIENVDKFLRRKILSFMSKSGWIRVS</sequence>
<dbReference type="PANTHER" id="PTHR12374:SF63">
    <property type="entry name" value="TRANSCRIPTIONAL ADAPTER 2-BETA"/>
    <property type="match status" value="1"/>
</dbReference>